<keyword evidence="2" id="KW-1185">Reference proteome</keyword>
<sequence length="628" mass="69857">MDTYLEYRRQRLEWMVISAAAIMVPTVGGSALVSVYRIFGTCAGGLAAFFVYEVGKDTPALAYALLVLFSIPCFHIMLNGKYPKIGQFALITFGVILINKWVAREDQTESAFSLAMRRTLSVAFGVLAGMLVTMYVWPYEARVRVRQALSWWLQTGSMLYDQLWNSLWLSYATPAQNAATAHSAALTDRVQPMSEPAEWHALTTVRDYLDNELQLQDSLMEIRILLDDTQNEPRLKGPFPIDAYKRILNACQRILDAMVAARWVMLPVPMVVASRLDQFPPLPPVAVGRPATADTVQKTDTFRRNEFEVSMYPELVVDATELAPIERLSAANIKSQLDNCRQHRRHSSSESDTSNNQYSTFPAARRSQSGLSHSSSASSAGSVTDSSVLESGNTTEEEEGRILLDLPIGMASTVMLEREQLELDRLVVNSQHPTPHSPRLQPQSASNGATGCPPDDYDSDDDDDDDIHNSRYMRERYEGEISQRISKIVEADLLRRTAAVREQRDALVALTMYVLASALILKTPLPAILPPIHAAQRRVAEALSDILDPTATAVSHIAGLDSVSSDDGDDQNGEQEQIVLRAVARIRYVFYYTQVMLGWEMVQELNIVGSLMRELYGSYGTAPSALPR</sequence>
<evidence type="ECO:0000313" key="1">
    <source>
        <dbReference type="EMBL" id="KAJ1948552.1"/>
    </source>
</evidence>
<evidence type="ECO:0000313" key="2">
    <source>
        <dbReference type="Proteomes" id="UP001150603"/>
    </source>
</evidence>
<comment type="caution">
    <text evidence="1">The sequence shown here is derived from an EMBL/GenBank/DDBJ whole genome shotgun (WGS) entry which is preliminary data.</text>
</comment>
<name>A0ACC1JDJ4_9FUNG</name>
<organism evidence="1 2">
    <name type="scientific">Linderina macrospora</name>
    <dbReference type="NCBI Taxonomy" id="4868"/>
    <lineage>
        <taxon>Eukaryota</taxon>
        <taxon>Fungi</taxon>
        <taxon>Fungi incertae sedis</taxon>
        <taxon>Zoopagomycota</taxon>
        <taxon>Kickxellomycotina</taxon>
        <taxon>Kickxellomycetes</taxon>
        <taxon>Kickxellales</taxon>
        <taxon>Kickxellaceae</taxon>
        <taxon>Linderina</taxon>
    </lineage>
</organism>
<gene>
    <name evidence="1" type="ORF">FBU59_001541</name>
</gene>
<proteinExistence type="predicted"/>
<protein>
    <submittedName>
        <fullName evidence="1">Uncharacterized protein</fullName>
    </submittedName>
</protein>
<dbReference type="EMBL" id="JANBPW010000697">
    <property type="protein sequence ID" value="KAJ1948552.1"/>
    <property type="molecule type" value="Genomic_DNA"/>
</dbReference>
<accession>A0ACC1JDJ4</accession>
<dbReference type="Proteomes" id="UP001150603">
    <property type="component" value="Unassembled WGS sequence"/>
</dbReference>
<reference evidence="1" key="1">
    <citation type="submission" date="2022-07" db="EMBL/GenBank/DDBJ databases">
        <title>Phylogenomic reconstructions and comparative analyses of Kickxellomycotina fungi.</title>
        <authorList>
            <person name="Reynolds N.K."/>
            <person name="Stajich J.E."/>
            <person name="Barry K."/>
            <person name="Grigoriev I.V."/>
            <person name="Crous P."/>
            <person name="Smith M.E."/>
        </authorList>
    </citation>
    <scope>NUCLEOTIDE SEQUENCE</scope>
    <source>
        <strain evidence="1">NRRL 5244</strain>
    </source>
</reference>